<gene>
    <name evidence="4" type="ORF">A3G06_02910</name>
</gene>
<dbReference type="Proteomes" id="UP000176192">
    <property type="component" value="Unassembled WGS sequence"/>
</dbReference>
<dbReference type="GO" id="GO:0004803">
    <property type="term" value="F:transposase activity"/>
    <property type="evidence" value="ECO:0007669"/>
    <property type="project" value="InterPro"/>
</dbReference>
<feature type="domain" description="Transposase IS116/IS110/IS902 C-terminal" evidence="3">
    <location>
        <begin position="238"/>
        <end position="319"/>
    </location>
</feature>
<feature type="domain" description="Transposase IS110-like N-terminal" evidence="2">
    <location>
        <begin position="12"/>
        <end position="172"/>
    </location>
</feature>
<sequence>MQTIHRSQTLFVGVDVHKDTHTAVALSPFGKKIFEMTIGNEAEDFISLVEKTKVEAEKSGLVPSFGLEDVHSWGERLSSFLVEGGLPVIAVAPILVDHRRSKTTHPEKNDSLDAQGVAEVMIQKIDTLPVYTLTEEAQEAKQIRELSLEREWLVKERSRLKNQLHILLHRIHNTGYRAKFKDPFSKKALRYWSRSIPKNTDAILAQRTKRALRRILDLREEIQEIEEELETMMKENKQTLSTASGCGTVIAAEMIGEIGDIARFHSPGALAKYAGCAPREHSSGKTIRWRKTKSGNRRLNRSFHRMALSQISRSGNDAARVYFKRKISEGKTKAQALVCLRRQLVNVVWMMMGHKTEYRYPQEKVVDFFS</sequence>
<keyword evidence="1" id="KW-0175">Coiled coil</keyword>
<dbReference type="Pfam" id="PF02371">
    <property type="entry name" value="Transposase_20"/>
    <property type="match status" value="1"/>
</dbReference>
<evidence type="ECO:0000313" key="5">
    <source>
        <dbReference type="Proteomes" id="UP000176192"/>
    </source>
</evidence>
<comment type="caution">
    <text evidence="4">The sequence shown here is derived from an EMBL/GenBank/DDBJ whole genome shotgun (WGS) entry which is preliminary data.</text>
</comment>
<feature type="coiled-coil region" evidence="1">
    <location>
        <begin position="208"/>
        <end position="242"/>
    </location>
</feature>
<dbReference type="PANTHER" id="PTHR33055:SF16">
    <property type="entry name" value="TRANSPOSASE FOR INSERTION SEQUENCE ELEMENT IS1547"/>
    <property type="match status" value="1"/>
</dbReference>
<accession>A0A1F6YCU2</accession>
<dbReference type="InterPro" id="IPR003346">
    <property type="entry name" value="Transposase_20"/>
</dbReference>
<dbReference type="GO" id="GO:0003677">
    <property type="term" value="F:DNA binding"/>
    <property type="evidence" value="ECO:0007669"/>
    <property type="project" value="InterPro"/>
</dbReference>
<dbReference type="PANTHER" id="PTHR33055">
    <property type="entry name" value="TRANSPOSASE FOR INSERTION SEQUENCE ELEMENT IS1111A"/>
    <property type="match status" value="1"/>
</dbReference>
<proteinExistence type="predicted"/>
<dbReference type="InterPro" id="IPR002525">
    <property type="entry name" value="Transp_IS110-like_N"/>
</dbReference>
<evidence type="ECO:0000259" key="2">
    <source>
        <dbReference type="Pfam" id="PF01548"/>
    </source>
</evidence>
<name>A0A1F6YCU2_9BACT</name>
<dbReference type="Pfam" id="PF01548">
    <property type="entry name" value="DEDD_Tnp_IS110"/>
    <property type="match status" value="1"/>
</dbReference>
<evidence type="ECO:0000256" key="1">
    <source>
        <dbReference type="SAM" id="Coils"/>
    </source>
</evidence>
<reference evidence="4 5" key="1">
    <citation type="journal article" date="2016" name="Nat. Commun.">
        <title>Thousands of microbial genomes shed light on interconnected biogeochemical processes in an aquifer system.</title>
        <authorList>
            <person name="Anantharaman K."/>
            <person name="Brown C.T."/>
            <person name="Hug L.A."/>
            <person name="Sharon I."/>
            <person name="Castelle C.J."/>
            <person name="Probst A.J."/>
            <person name="Thomas B.C."/>
            <person name="Singh A."/>
            <person name="Wilkins M.J."/>
            <person name="Karaoz U."/>
            <person name="Brodie E.L."/>
            <person name="Williams K.H."/>
            <person name="Hubbard S.S."/>
            <person name="Banfield J.F."/>
        </authorList>
    </citation>
    <scope>NUCLEOTIDE SEQUENCE [LARGE SCALE GENOMIC DNA]</scope>
</reference>
<dbReference type="NCBIfam" id="NF033542">
    <property type="entry name" value="transpos_IS110"/>
    <property type="match status" value="1"/>
</dbReference>
<dbReference type="InterPro" id="IPR047650">
    <property type="entry name" value="Transpos_IS110"/>
</dbReference>
<evidence type="ECO:0000313" key="4">
    <source>
        <dbReference type="EMBL" id="OGJ04189.1"/>
    </source>
</evidence>
<organism evidence="4 5">
    <name type="scientific">Candidatus Nomurabacteria bacterium RIFCSPLOWO2_12_FULL_46_14</name>
    <dbReference type="NCBI Taxonomy" id="1801797"/>
    <lineage>
        <taxon>Bacteria</taxon>
        <taxon>Candidatus Nomuraibacteriota</taxon>
    </lineage>
</organism>
<dbReference type="EMBL" id="MFVV01000005">
    <property type="protein sequence ID" value="OGJ04189.1"/>
    <property type="molecule type" value="Genomic_DNA"/>
</dbReference>
<protein>
    <submittedName>
        <fullName evidence="4">Uncharacterized protein</fullName>
    </submittedName>
</protein>
<dbReference type="GO" id="GO:0006313">
    <property type="term" value="P:DNA transposition"/>
    <property type="evidence" value="ECO:0007669"/>
    <property type="project" value="InterPro"/>
</dbReference>
<dbReference type="AlphaFoldDB" id="A0A1F6YCU2"/>
<evidence type="ECO:0000259" key="3">
    <source>
        <dbReference type="Pfam" id="PF02371"/>
    </source>
</evidence>